<feature type="compositionally biased region" description="Basic and acidic residues" evidence="1">
    <location>
        <begin position="39"/>
        <end position="48"/>
    </location>
</feature>
<name>A0A8B6EM26_MYTGA</name>
<dbReference type="CDD" id="cd22758">
    <property type="entry name" value="OTU_232R-like"/>
    <property type="match status" value="1"/>
</dbReference>
<comment type="caution">
    <text evidence="3">The sequence shown here is derived from an EMBL/GenBank/DDBJ whole genome shotgun (WGS) entry which is preliminary data.</text>
</comment>
<evidence type="ECO:0000313" key="4">
    <source>
        <dbReference type="Proteomes" id="UP000596742"/>
    </source>
</evidence>
<feature type="region of interest" description="Disordered" evidence="1">
    <location>
        <begin position="35"/>
        <end position="62"/>
    </location>
</feature>
<organism evidence="3 4">
    <name type="scientific">Mytilus galloprovincialis</name>
    <name type="common">Mediterranean mussel</name>
    <dbReference type="NCBI Taxonomy" id="29158"/>
    <lineage>
        <taxon>Eukaryota</taxon>
        <taxon>Metazoa</taxon>
        <taxon>Spiralia</taxon>
        <taxon>Lophotrochozoa</taxon>
        <taxon>Mollusca</taxon>
        <taxon>Bivalvia</taxon>
        <taxon>Autobranchia</taxon>
        <taxon>Pteriomorphia</taxon>
        <taxon>Mytilida</taxon>
        <taxon>Mytiloidea</taxon>
        <taxon>Mytilidae</taxon>
        <taxon>Mytilinae</taxon>
        <taxon>Mytilus</taxon>
    </lineage>
</organism>
<protein>
    <recommendedName>
        <fullName evidence="2">OTU domain-containing protein</fullName>
    </recommendedName>
</protein>
<dbReference type="Gene3D" id="3.90.70.80">
    <property type="match status" value="1"/>
</dbReference>
<dbReference type="PROSITE" id="PS50802">
    <property type="entry name" value="OTU"/>
    <property type="match status" value="1"/>
</dbReference>
<dbReference type="Proteomes" id="UP000596742">
    <property type="component" value="Unassembled WGS sequence"/>
</dbReference>
<dbReference type="AlphaFoldDB" id="A0A8B6EM26"/>
<feature type="domain" description="OTU" evidence="2">
    <location>
        <begin position="266"/>
        <end position="400"/>
    </location>
</feature>
<dbReference type="InterPro" id="IPR038765">
    <property type="entry name" value="Papain-like_cys_pep_sf"/>
</dbReference>
<dbReference type="OrthoDB" id="6099957at2759"/>
<proteinExistence type="predicted"/>
<dbReference type="Pfam" id="PF02338">
    <property type="entry name" value="OTU"/>
    <property type="match status" value="1"/>
</dbReference>
<accession>A0A8B6EM26</accession>
<evidence type="ECO:0000256" key="1">
    <source>
        <dbReference type="SAM" id="MobiDB-lite"/>
    </source>
</evidence>
<sequence>MSSDEQWSDWSEANYIDWEDLQKVYIAERIPESDMNEVIADHTDHDDSSSTEETSEWSSDDGRWDMNVHQYHQYLRNEPCRRIGTILRSEEWNDTDVLNIQNIEMIAREPIFPRTSSPEVEYAALSMEDKIVEENLIECPDENETAIEYSSEEIISSSDEYVPTKSDISSSDSSSCINVSESSDGFEVVNSKKRRRCKKKPKCLFESKTRKPIKQLEKSKLSGQKEDIFIEMKIAEQESLSEYRKRHDINRNHSKRLDVLLKSNALCRQHVPAVGNCFFEAVSKQTTEKIDAITLRQLLCNHIEENANYYGEFLNSAEDNLCNEIELLRQEDSWQNNLSDTMPLAIANLLAVTVKIYSSNPDQPVVVITPSLTETYEKQEITLAYLCVPGHEHYDSVKKRVKGLQLESENELEICDDLDCQPSTADITIEYSNENTSGTPSKVQILLRDDEIITPRKQAKYQSPKKRRLTRKKIANPESWKKNIRKIKCQSGMEYVSDTGKTVKARSIKKHACSAGKKLEIPRAQISKCLHIHLFNDSQQQVNIKKKDKIKIKIIKTFGKKIKIQE</sequence>
<feature type="compositionally biased region" description="Acidic residues" evidence="1">
    <location>
        <begin position="49"/>
        <end position="59"/>
    </location>
</feature>
<evidence type="ECO:0000259" key="2">
    <source>
        <dbReference type="PROSITE" id="PS50802"/>
    </source>
</evidence>
<dbReference type="InterPro" id="IPR003323">
    <property type="entry name" value="OTU_dom"/>
</dbReference>
<gene>
    <name evidence="3" type="ORF">MGAL_10B032527</name>
</gene>
<keyword evidence="4" id="KW-1185">Reference proteome</keyword>
<dbReference type="EMBL" id="UYJE01005394">
    <property type="protein sequence ID" value="VDI37050.1"/>
    <property type="molecule type" value="Genomic_DNA"/>
</dbReference>
<reference evidence="3" key="1">
    <citation type="submission" date="2018-11" db="EMBL/GenBank/DDBJ databases">
        <authorList>
            <person name="Alioto T."/>
            <person name="Alioto T."/>
        </authorList>
    </citation>
    <scope>NUCLEOTIDE SEQUENCE</scope>
</reference>
<evidence type="ECO:0000313" key="3">
    <source>
        <dbReference type="EMBL" id="VDI37050.1"/>
    </source>
</evidence>
<dbReference type="SUPFAM" id="SSF54001">
    <property type="entry name" value="Cysteine proteinases"/>
    <property type="match status" value="1"/>
</dbReference>